<proteinExistence type="predicted"/>
<sequence>MKLDLFSEMMRIQGGSKSPTATEMELMAEGRTKLLPRPMLTLRSRSTSWVVWVALGCCGWCG</sequence>
<evidence type="ECO:0000313" key="2">
    <source>
        <dbReference type="EMBL" id="SPD28208.1"/>
    </source>
</evidence>
<dbReference type="EMBL" id="OIVN01006225">
    <property type="protein sequence ID" value="SPD28208.1"/>
    <property type="molecule type" value="Genomic_DNA"/>
</dbReference>
<feature type="domain" description="DUF7797" evidence="1">
    <location>
        <begin position="7"/>
        <end position="34"/>
    </location>
</feature>
<evidence type="ECO:0000259" key="1">
    <source>
        <dbReference type="Pfam" id="PF25073"/>
    </source>
</evidence>
<gene>
    <name evidence="2" type="ORF">FSB_LOCUS56090</name>
</gene>
<protein>
    <recommendedName>
        <fullName evidence="1">DUF7797 domain-containing protein</fullName>
    </recommendedName>
</protein>
<dbReference type="Pfam" id="PF25073">
    <property type="entry name" value="DUF7797"/>
    <property type="match status" value="1"/>
</dbReference>
<organism evidence="2">
    <name type="scientific">Fagus sylvatica</name>
    <name type="common">Beechnut</name>
    <dbReference type="NCBI Taxonomy" id="28930"/>
    <lineage>
        <taxon>Eukaryota</taxon>
        <taxon>Viridiplantae</taxon>
        <taxon>Streptophyta</taxon>
        <taxon>Embryophyta</taxon>
        <taxon>Tracheophyta</taxon>
        <taxon>Spermatophyta</taxon>
        <taxon>Magnoliopsida</taxon>
        <taxon>eudicotyledons</taxon>
        <taxon>Gunneridae</taxon>
        <taxon>Pentapetalae</taxon>
        <taxon>rosids</taxon>
        <taxon>fabids</taxon>
        <taxon>Fagales</taxon>
        <taxon>Fagaceae</taxon>
        <taxon>Fagus</taxon>
    </lineage>
</organism>
<name>A0A2N9IUK4_FAGSY</name>
<accession>A0A2N9IUK4</accession>
<dbReference type="AlphaFoldDB" id="A0A2N9IUK4"/>
<dbReference type="InterPro" id="IPR056699">
    <property type="entry name" value="DUF7797"/>
</dbReference>
<reference evidence="2" key="1">
    <citation type="submission" date="2018-02" db="EMBL/GenBank/DDBJ databases">
        <authorList>
            <person name="Cohen D.B."/>
            <person name="Kent A.D."/>
        </authorList>
    </citation>
    <scope>NUCLEOTIDE SEQUENCE</scope>
</reference>